<dbReference type="Proteomes" id="UP001295684">
    <property type="component" value="Unassembled WGS sequence"/>
</dbReference>
<keyword evidence="3" id="KW-1185">Reference proteome</keyword>
<feature type="region of interest" description="Disordered" evidence="1">
    <location>
        <begin position="21"/>
        <end position="41"/>
    </location>
</feature>
<evidence type="ECO:0000313" key="2">
    <source>
        <dbReference type="EMBL" id="CAI2364567.1"/>
    </source>
</evidence>
<reference evidence="2" key="1">
    <citation type="submission" date="2023-07" db="EMBL/GenBank/DDBJ databases">
        <authorList>
            <consortium name="AG Swart"/>
            <person name="Singh M."/>
            <person name="Singh A."/>
            <person name="Seah K."/>
            <person name="Emmerich C."/>
        </authorList>
    </citation>
    <scope>NUCLEOTIDE SEQUENCE</scope>
    <source>
        <strain evidence="2">DP1</strain>
    </source>
</reference>
<protein>
    <submittedName>
        <fullName evidence="2">Uncharacterized protein</fullName>
    </submittedName>
</protein>
<sequence length="473" mass="54486">MEMNTFGQETPVVDCIEELSENESGPSLLKQPQEDNSDHQTSSLIRIMTDKVVCVVNENDSCKPNKKIERNHFQGSDIDSVQSKERTTTLSAEKLDAKHLEVLTRAANTDRRIIESKDALKFTLNINDIPAEVLDESIKPVAKLGSEVPAQYLSREFGENLLKNLQNFNSVLDTKHKDIARIREHLVTLENNINRQVDEFLKDMVSTNMSLEKMLLDPCQENQSETLIDNLCLKLYKNYLFESNHKINLTFYRELKVIKDYILGLDMGQRNHQIQRIPQALGVSTLQELLNDFRPSGERPKADLVDKLESRSHSKYLDSSNSQAKENNSKINLSFEDEQFTQSLQKKFRSPMKLNTRKRIQRERLHSTSVFERRLRPQPLDFQLGMRRECKFKESESQNLDSANNFPILNLNDSPALQPSLPFAADIKIDPGTITQMLIQRLSKNNELVHLNDLCRILPDTDLKKSRSYSQQI</sequence>
<evidence type="ECO:0000313" key="3">
    <source>
        <dbReference type="Proteomes" id="UP001295684"/>
    </source>
</evidence>
<accession>A0AAD1UC70</accession>
<comment type="caution">
    <text evidence="2">The sequence shown here is derived from an EMBL/GenBank/DDBJ whole genome shotgun (WGS) entry which is preliminary data.</text>
</comment>
<proteinExistence type="predicted"/>
<organism evidence="2 3">
    <name type="scientific">Euplotes crassus</name>
    <dbReference type="NCBI Taxonomy" id="5936"/>
    <lineage>
        <taxon>Eukaryota</taxon>
        <taxon>Sar</taxon>
        <taxon>Alveolata</taxon>
        <taxon>Ciliophora</taxon>
        <taxon>Intramacronucleata</taxon>
        <taxon>Spirotrichea</taxon>
        <taxon>Hypotrichia</taxon>
        <taxon>Euplotida</taxon>
        <taxon>Euplotidae</taxon>
        <taxon>Moneuplotes</taxon>
    </lineage>
</organism>
<gene>
    <name evidence="2" type="ORF">ECRASSUSDP1_LOCUS5912</name>
</gene>
<evidence type="ECO:0000256" key="1">
    <source>
        <dbReference type="SAM" id="MobiDB-lite"/>
    </source>
</evidence>
<name>A0AAD1UC70_EUPCR</name>
<dbReference type="AlphaFoldDB" id="A0AAD1UC70"/>
<dbReference type="EMBL" id="CAMPGE010005722">
    <property type="protein sequence ID" value="CAI2364567.1"/>
    <property type="molecule type" value="Genomic_DNA"/>
</dbReference>